<accession>A0A6L2NWA8</accession>
<comment type="caution">
    <text evidence="1">The sequence shown here is derived from an EMBL/GenBank/DDBJ whole genome shotgun (WGS) entry which is preliminary data.</text>
</comment>
<dbReference type="AlphaFoldDB" id="A0A6L2NWA8"/>
<dbReference type="EMBL" id="BKCJ010010067">
    <property type="protein sequence ID" value="GEU89917.1"/>
    <property type="molecule type" value="Genomic_DNA"/>
</dbReference>
<protein>
    <submittedName>
        <fullName evidence="1">Xylulose kinase-1</fullName>
    </submittedName>
</protein>
<organism evidence="1">
    <name type="scientific">Tanacetum cinerariifolium</name>
    <name type="common">Dalmatian daisy</name>
    <name type="synonym">Chrysanthemum cinerariifolium</name>
    <dbReference type="NCBI Taxonomy" id="118510"/>
    <lineage>
        <taxon>Eukaryota</taxon>
        <taxon>Viridiplantae</taxon>
        <taxon>Streptophyta</taxon>
        <taxon>Embryophyta</taxon>
        <taxon>Tracheophyta</taxon>
        <taxon>Spermatophyta</taxon>
        <taxon>Magnoliopsida</taxon>
        <taxon>eudicotyledons</taxon>
        <taxon>Gunneridae</taxon>
        <taxon>Pentapetalae</taxon>
        <taxon>asterids</taxon>
        <taxon>campanulids</taxon>
        <taxon>Asterales</taxon>
        <taxon>Asteraceae</taxon>
        <taxon>Asteroideae</taxon>
        <taxon>Anthemideae</taxon>
        <taxon>Anthemidinae</taxon>
        <taxon>Tanacetum</taxon>
    </lineage>
</organism>
<keyword evidence="1" id="KW-0418">Kinase</keyword>
<sequence>SDGAFGGVRDEEVVVGEGMVVTSSSLVMLTNSCLGGIMVRLIFLDRLVDEALEEFMVELFEEDDKMNYPIWQVIQNGNGPVSVTTDTNGMIKVLTPKTTKEVVARERERKDRTTLLMALPEDHLAKFHKMADAKEMWEAIKSRFGDNDKSKKMQKYLLKQQFKGFSVSASEGLHKGYDSAPQLDYDNLEQINDDDLKDMDLKWQVAMISMRIKKFHKRTSRKL</sequence>
<proteinExistence type="predicted"/>
<keyword evidence="1" id="KW-0808">Transferase</keyword>
<reference evidence="1" key="1">
    <citation type="journal article" date="2019" name="Sci. Rep.">
        <title>Draft genome of Tanacetum cinerariifolium, the natural source of mosquito coil.</title>
        <authorList>
            <person name="Yamashiro T."/>
            <person name="Shiraishi A."/>
            <person name="Satake H."/>
            <person name="Nakayama K."/>
        </authorList>
    </citation>
    <scope>NUCLEOTIDE SEQUENCE</scope>
</reference>
<gene>
    <name evidence="1" type="ORF">Tci_061895</name>
</gene>
<evidence type="ECO:0000313" key="1">
    <source>
        <dbReference type="EMBL" id="GEU89917.1"/>
    </source>
</evidence>
<dbReference type="GO" id="GO:0016301">
    <property type="term" value="F:kinase activity"/>
    <property type="evidence" value="ECO:0007669"/>
    <property type="project" value="UniProtKB-KW"/>
</dbReference>
<feature type="non-terminal residue" evidence="1">
    <location>
        <position position="1"/>
    </location>
</feature>
<dbReference type="Pfam" id="PF14223">
    <property type="entry name" value="Retrotran_gag_2"/>
    <property type="match status" value="1"/>
</dbReference>
<name>A0A6L2NWA8_TANCI</name>